<dbReference type="EMBL" id="SGPJ01000165">
    <property type="protein sequence ID" value="THG97475.1"/>
    <property type="molecule type" value="Genomic_DNA"/>
</dbReference>
<dbReference type="InterPro" id="IPR051137">
    <property type="entry name" value="PP4R3-like"/>
</dbReference>
<dbReference type="GO" id="GO:0005654">
    <property type="term" value="C:nucleoplasm"/>
    <property type="evidence" value="ECO:0007669"/>
    <property type="project" value="TreeGrafter"/>
</dbReference>
<evidence type="ECO:0000256" key="2">
    <source>
        <dbReference type="ARBA" id="ARBA00023242"/>
    </source>
</evidence>
<feature type="domain" description="PP4R3 EVH1-like" evidence="5">
    <location>
        <begin position="107"/>
        <end position="203"/>
    </location>
</feature>
<dbReference type="SUPFAM" id="SSF48371">
    <property type="entry name" value="ARM repeat"/>
    <property type="match status" value="1"/>
</dbReference>
<gene>
    <name evidence="6" type="ORF">EW026_g4525</name>
</gene>
<feature type="compositionally biased region" description="Basic and acidic residues" evidence="3">
    <location>
        <begin position="35"/>
        <end position="54"/>
    </location>
</feature>
<dbReference type="GO" id="GO:0030289">
    <property type="term" value="C:protein phosphatase 4 complex"/>
    <property type="evidence" value="ECO:0007669"/>
    <property type="project" value="TreeGrafter"/>
</dbReference>
<evidence type="ECO:0000256" key="3">
    <source>
        <dbReference type="SAM" id="MobiDB-lite"/>
    </source>
</evidence>
<name>A0A4S4KGV1_9APHY</name>
<keyword evidence="7" id="KW-1185">Reference proteome</keyword>
<dbReference type="Proteomes" id="UP000309038">
    <property type="component" value="Unassembled WGS sequence"/>
</dbReference>
<feature type="region of interest" description="Disordered" evidence="3">
    <location>
        <begin position="918"/>
        <end position="1019"/>
    </location>
</feature>
<dbReference type="Pfam" id="PF22972">
    <property type="entry name" value="EVH1_PP4R3"/>
    <property type="match status" value="1"/>
</dbReference>
<dbReference type="InterPro" id="IPR055236">
    <property type="entry name" value="EVH1_PP4R3"/>
</dbReference>
<dbReference type="Gene3D" id="2.30.29.30">
    <property type="entry name" value="Pleckstrin-homology domain (PH domain)/Phosphotyrosine-binding domain (PTB)"/>
    <property type="match status" value="1"/>
</dbReference>
<feature type="region of interest" description="Disordered" evidence="3">
    <location>
        <begin position="1"/>
        <end position="100"/>
    </location>
</feature>
<evidence type="ECO:0000313" key="6">
    <source>
        <dbReference type="EMBL" id="THG97475.1"/>
    </source>
</evidence>
<comment type="subcellular location">
    <subcellularLocation>
        <location evidence="1">Nucleus</location>
    </subcellularLocation>
</comment>
<dbReference type="SUPFAM" id="SSF50729">
    <property type="entry name" value="PH domain-like"/>
    <property type="match status" value="1"/>
</dbReference>
<dbReference type="PANTHER" id="PTHR23318">
    <property type="entry name" value="ATP SYNTHASE GAMMA-RELATED"/>
    <property type="match status" value="1"/>
</dbReference>
<sequence length="1019" mass="113569">MSSVHAANTETITLTESSRTLQQLPPAPDSPTGPESREADRPPASDGRSSDPEKMLQSASISLGAGEMAGDGSGLETVDASQQGSAETTPGGDDSQQWAEDESHELKRVKVYELIGARWVDQGTAFCFGDFQDNEALLIARAEADFNQIILSTTIRSSDVYQRQQDTLIVWTEPDGIDYALSFQDPEGCAEVWNFIQEVQRHMNTTESGISSSPTIGPEPSITTATIIRSGHLPTPTLGIIGEIDKAIKAIGRTPTLKERVCEYIQTEDYIKALIEVFRQAEDLESIDNLHSLFGLKYVFTVMLNDHSMYEHILEDNMFYGVVGMLEYDPEFPTHKANYREFLRGTTHFHQPIPIRDEAIQKKIHHTYRLQFLKDVVLARAIDDSTFNVLNSCILFNQIDIINHVQNDHGFLREVVEAEIKRRREVVSLIQQLCVMGKNVQLPARMALFRTLSDRGIVFAIQWALIQSENDEEGLQMISAAGEIMTALLDHDLNGVRGHVLKQITAMENEKAAGRNPENDTLVAVLCRILVKSRNLAVQSQIAESLRVLFEIPQGDAADPHSAMGAKMFQRAKDDPGVERFLDYFYRQCADVLFNPLFDLPDHKSHTDGRLTISRERTNLYLHLCELLASFALQHSFRSHFYVLSSNIASHVATLLSARDKHLRLAAFRYFRVLLRLNNRNIFVHLMKIDIFSALLDITIRESKRDNLLSSTCQEFFEFMRKDNIKEPIHHCMTKHPDKVKTLAEMPICGECFKGFIARWEINMEPPPKEEEKSDKTPLVQRRWGQGRLLEAEEEDYFNAPDEEEDSVQIINSSAFPKVGNSFKRKRVRGALGSLVDYDDGEEPITVFSAAEDSQGPSTSSPPAVSNRAPGSPAPQSVLSSPRISHRQISSPKTLISPTVGDFEDVLLENLVGGFNLPNPPASANRASEFAHGLGSKRRRDDDDDELLERLASKAKRPSGNLSPSPSKEKPSQGVTIKLSSAKPPEDATPKKIKLKLSPSSSSPTPSPSNTGAKDGDTG</sequence>
<feature type="compositionally biased region" description="Polar residues" evidence="3">
    <location>
        <begin position="1"/>
        <end position="23"/>
    </location>
</feature>
<dbReference type="AlphaFoldDB" id="A0A4S4KGV1"/>
<feature type="compositionally biased region" description="Polar residues" evidence="3">
    <location>
        <begin position="874"/>
        <end position="896"/>
    </location>
</feature>
<evidence type="ECO:0000259" key="4">
    <source>
        <dbReference type="Pfam" id="PF04802"/>
    </source>
</evidence>
<proteinExistence type="predicted"/>
<dbReference type="InterPro" id="IPR006887">
    <property type="entry name" value="P4R3-like_central_dom"/>
</dbReference>
<evidence type="ECO:0000256" key="1">
    <source>
        <dbReference type="ARBA" id="ARBA00004123"/>
    </source>
</evidence>
<keyword evidence="2" id="KW-0539">Nucleus</keyword>
<feature type="domain" description="Serine/threonine-protein phosphatase 4 regulatory subunit 3-like central" evidence="4">
    <location>
        <begin position="243"/>
        <end position="761"/>
    </location>
</feature>
<feature type="compositionally biased region" description="Polar residues" evidence="3">
    <location>
        <begin position="855"/>
        <end position="864"/>
    </location>
</feature>
<feature type="region of interest" description="Disordered" evidence="3">
    <location>
        <begin position="849"/>
        <end position="896"/>
    </location>
</feature>
<accession>A0A4S4KGV1</accession>
<dbReference type="Pfam" id="PF04802">
    <property type="entry name" value="PP4R3"/>
    <property type="match status" value="1"/>
</dbReference>
<dbReference type="GO" id="GO:0006974">
    <property type="term" value="P:DNA damage response"/>
    <property type="evidence" value="ECO:0007669"/>
    <property type="project" value="TreeGrafter"/>
</dbReference>
<dbReference type="PANTHER" id="PTHR23318:SF0">
    <property type="entry name" value="SERINE_THREONINE-PROTEIN PHOSPHATASE 4 REGULATORY SUBUNIT 3"/>
    <property type="match status" value="1"/>
</dbReference>
<feature type="compositionally biased region" description="Polar residues" evidence="3">
    <location>
        <begin position="79"/>
        <end position="98"/>
    </location>
</feature>
<evidence type="ECO:0000313" key="7">
    <source>
        <dbReference type="Proteomes" id="UP000309038"/>
    </source>
</evidence>
<dbReference type="InterPro" id="IPR016024">
    <property type="entry name" value="ARM-type_fold"/>
</dbReference>
<comment type="caution">
    <text evidence="6">The sequence shown here is derived from an EMBL/GenBank/DDBJ whole genome shotgun (WGS) entry which is preliminary data.</text>
</comment>
<evidence type="ECO:0000259" key="5">
    <source>
        <dbReference type="Pfam" id="PF22972"/>
    </source>
</evidence>
<organism evidence="6 7">
    <name type="scientific">Hermanssonia centrifuga</name>
    <dbReference type="NCBI Taxonomy" id="98765"/>
    <lineage>
        <taxon>Eukaryota</taxon>
        <taxon>Fungi</taxon>
        <taxon>Dikarya</taxon>
        <taxon>Basidiomycota</taxon>
        <taxon>Agaricomycotina</taxon>
        <taxon>Agaricomycetes</taxon>
        <taxon>Polyporales</taxon>
        <taxon>Meruliaceae</taxon>
        <taxon>Hermanssonia</taxon>
    </lineage>
</organism>
<dbReference type="GO" id="GO:0072542">
    <property type="term" value="F:protein phosphatase activator activity"/>
    <property type="evidence" value="ECO:0007669"/>
    <property type="project" value="TreeGrafter"/>
</dbReference>
<reference evidence="6 7" key="1">
    <citation type="submission" date="2019-02" db="EMBL/GenBank/DDBJ databases">
        <title>Genome sequencing of the rare red list fungi Phlebia centrifuga.</title>
        <authorList>
            <person name="Buettner E."/>
            <person name="Kellner H."/>
        </authorList>
    </citation>
    <scope>NUCLEOTIDE SEQUENCE [LARGE SCALE GENOMIC DNA]</scope>
    <source>
        <strain evidence="6 7">DSM 108282</strain>
    </source>
</reference>
<dbReference type="InterPro" id="IPR011993">
    <property type="entry name" value="PH-like_dom_sf"/>
</dbReference>
<protein>
    <submittedName>
        <fullName evidence="6">Uncharacterized protein</fullName>
    </submittedName>
</protein>